<feature type="compositionally biased region" description="Pro residues" evidence="1">
    <location>
        <begin position="108"/>
        <end position="119"/>
    </location>
</feature>
<keyword evidence="4" id="KW-1185">Reference proteome</keyword>
<proteinExistence type="predicted"/>
<feature type="compositionally biased region" description="Polar residues" evidence="1">
    <location>
        <begin position="1123"/>
        <end position="1135"/>
    </location>
</feature>
<dbReference type="GO" id="GO:0005576">
    <property type="term" value="C:extracellular region"/>
    <property type="evidence" value="ECO:0007669"/>
    <property type="project" value="InterPro"/>
</dbReference>
<evidence type="ECO:0000256" key="1">
    <source>
        <dbReference type="SAM" id="MobiDB-lite"/>
    </source>
</evidence>
<dbReference type="Gene3D" id="3.20.20.370">
    <property type="entry name" value="Glycoside hydrolase/deacetylase"/>
    <property type="match status" value="1"/>
</dbReference>
<feature type="region of interest" description="Disordered" evidence="1">
    <location>
        <begin position="168"/>
        <end position="192"/>
    </location>
</feature>
<feature type="region of interest" description="Disordered" evidence="1">
    <location>
        <begin position="103"/>
        <end position="140"/>
    </location>
</feature>
<dbReference type="Proteomes" id="UP001314205">
    <property type="component" value="Unassembled WGS sequence"/>
</dbReference>
<dbReference type="PANTHER" id="PTHR45985">
    <property type="match status" value="1"/>
</dbReference>
<feature type="compositionally biased region" description="Polar residues" evidence="1">
    <location>
        <begin position="1146"/>
        <end position="1162"/>
    </location>
</feature>
<accession>A0AAV1M3H0</accession>
<gene>
    <name evidence="3" type="ORF">PARMNEM_LOCUS20319</name>
</gene>
<feature type="region of interest" description="Disordered" evidence="1">
    <location>
        <begin position="1326"/>
        <end position="1349"/>
    </location>
</feature>
<evidence type="ECO:0000313" key="3">
    <source>
        <dbReference type="EMBL" id="CAK1601724.1"/>
    </source>
</evidence>
<dbReference type="GO" id="GO:0005975">
    <property type="term" value="P:carbohydrate metabolic process"/>
    <property type="evidence" value="ECO:0007669"/>
    <property type="project" value="InterPro"/>
</dbReference>
<dbReference type="InterPro" id="IPR002509">
    <property type="entry name" value="NODB_dom"/>
</dbReference>
<dbReference type="GO" id="GO:0008061">
    <property type="term" value="F:chitin binding"/>
    <property type="evidence" value="ECO:0007669"/>
    <property type="project" value="InterPro"/>
</dbReference>
<feature type="compositionally biased region" description="Polar residues" evidence="1">
    <location>
        <begin position="1988"/>
        <end position="2017"/>
    </location>
</feature>
<dbReference type="InterPro" id="IPR036508">
    <property type="entry name" value="Chitin-bd_dom_sf"/>
</dbReference>
<dbReference type="SMART" id="SM00494">
    <property type="entry name" value="ChtBD2"/>
    <property type="match status" value="1"/>
</dbReference>
<feature type="region of interest" description="Disordered" evidence="1">
    <location>
        <begin position="1256"/>
        <end position="1277"/>
    </location>
</feature>
<dbReference type="CDD" id="cd10975">
    <property type="entry name" value="CE4_CDA_like_2"/>
    <property type="match status" value="1"/>
</dbReference>
<dbReference type="SUPFAM" id="SSF88713">
    <property type="entry name" value="Glycoside hydrolase/deacetylase"/>
    <property type="match status" value="1"/>
</dbReference>
<protein>
    <recommendedName>
        <fullName evidence="2">Chitin-binding type-2 domain-containing protein</fullName>
    </recommendedName>
</protein>
<dbReference type="InterPro" id="IPR011330">
    <property type="entry name" value="Glyco_hydro/deAcase_b/a-brl"/>
</dbReference>
<feature type="region of interest" description="Disordered" evidence="1">
    <location>
        <begin position="512"/>
        <end position="534"/>
    </location>
</feature>
<dbReference type="PROSITE" id="PS50940">
    <property type="entry name" value="CHIT_BIND_II"/>
    <property type="match status" value="1"/>
</dbReference>
<name>A0AAV1M3H0_9NEOP</name>
<comment type="caution">
    <text evidence="3">The sequence shown here is derived from an EMBL/GenBank/DDBJ whole genome shotgun (WGS) entry which is preliminary data.</text>
</comment>
<reference evidence="3 4" key="1">
    <citation type="submission" date="2023-11" db="EMBL/GenBank/DDBJ databases">
        <authorList>
            <person name="Hedman E."/>
            <person name="Englund M."/>
            <person name="Stromberg M."/>
            <person name="Nyberg Akerstrom W."/>
            <person name="Nylinder S."/>
            <person name="Jareborg N."/>
            <person name="Kallberg Y."/>
            <person name="Kronander E."/>
        </authorList>
    </citation>
    <scope>NUCLEOTIDE SEQUENCE [LARGE SCALE GENOMIC DNA]</scope>
</reference>
<dbReference type="Gene3D" id="2.170.140.10">
    <property type="entry name" value="Chitin binding domain"/>
    <property type="match status" value="1"/>
</dbReference>
<dbReference type="EMBL" id="CAVLGL010000137">
    <property type="protein sequence ID" value="CAK1601724.1"/>
    <property type="molecule type" value="Genomic_DNA"/>
</dbReference>
<evidence type="ECO:0000259" key="2">
    <source>
        <dbReference type="PROSITE" id="PS50940"/>
    </source>
</evidence>
<dbReference type="InterPro" id="IPR002557">
    <property type="entry name" value="Chitin-bd_dom"/>
</dbReference>
<feature type="region of interest" description="Disordered" evidence="1">
    <location>
        <begin position="1942"/>
        <end position="2017"/>
    </location>
</feature>
<dbReference type="SUPFAM" id="SSF57625">
    <property type="entry name" value="Invertebrate chitin-binding proteins"/>
    <property type="match status" value="1"/>
</dbReference>
<feature type="compositionally biased region" description="Basic and acidic residues" evidence="1">
    <location>
        <begin position="1136"/>
        <end position="1145"/>
    </location>
</feature>
<dbReference type="Pfam" id="PF01522">
    <property type="entry name" value="Polysacc_deac_1"/>
    <property type="match status" value="1"/>
</dbReference>
<feature type="domain" description="Chitin-binding type-2" evidence="2">
    <location>
        <begin position="37"/>
        <end position="92"/>
    </location>
</feature>
<feature type="region of interest" description="Disordered" evidence="1">
    <location>
        <begin position="1289"/>
        <end position="1308"/>
    </location>
</feature>
<evidence type="ECO:0000313" key="4">
    <source>
        <dbReference type="Proteomes" id="UP001314205"/>
    </source>
</evidence>
<dbReference type="InterPro" id="IPR052740">
    <property type="entry name" value="CE4"/>
</dbReference>
<dbReference type="FunFam" id="3.20.20.370:FF:000003">
    <property type="entry name" value="CLUMA_CG003232, isoform B"/>
    <property type="match status" value="1"/>
</dbReference>
<feature type="region of interest" description="Disordered" evidence="1">
    <location>
        <begin position="1098"/>
        <end position="1175"/>
    </location>
</feature>
<sequence>MILFIISECFGAKERSRQRSGSTRSVPVAANIKREVNFDCPEEFGYYPHPTDCTLYYVCVFGGALMESCTGGLMYSHELQTCDWPRNVGCDATGTYVGEELDRLSERNPPPPPPPPPPRRTTQPHPSRAHPNPVITSRGQPKFNRQEYEQQQQLFAEVDELPPVEEFENDRQQRVYRGQPSTIGQVQKDRDGYSAQSITSGRTLNSNIIPASIPQTSGKFSSFSYGTQVDERRTATVTPAPQTYRADNDNVTDFSKDRDLDIMINHINPYDTNDKKNIRSKRDVDMTETNLTSADKKFDRTDSHEINDDVAFGTETTLDGGDDNEKVETDRDKRQVTYLLKSGKNWQNSRPVKFIDLQQFPQYKTNIQNTAIQNTFKKDNFTPVSRKPYSLDSYLFSTANPFLSYQTEGSQSQRPFRPSLHDPIHQKYTHSSLNTATQIVTKSPPISSINNKENLISSLSGGFYNNAPKDNQQLSAYTHSSSNQPKIHPVIDSSHVSSMVVTNKPIQLSSFSQSGYDHPLNHKQIKQNPKYTKDEQMNIRNNQNYRQDLSSKHEYYDDSYESNENDEIAEEDNDQYFKHNFPDPPYAFTHPNNKYAHIDNPFAKPNFDFDAFLTKLQNDHYSTLEITSPQPKNIYSSTYKTPIEITSSSYKTPVRQSTVLNYKGVSTPRPFTLPNIPTTTASFIPNSLFTTNNQTQKYQQFVIKPPFTEHHQKASLRENHFNKNIPLNKETGNILPKLKPPNFTDERQLPITYSFSRPVEMTRIPNLKVSKYSSNFPVTQKPYILVTSTGTPFITSTTDQHLKNIHSVSSIKPFTISAAHPTRPDIYNIHFEQSVPKSLTTVANEQLSTLQNYWKNLTNDKPIIPQSTFRPTTEPNTSQFDKLFTQATKFSTQTPYKTNNIYSNTPIGLGLTTTNTPLNRKPIPKPSPEMNDYYYDDEDDNYYYEPVVKPKYMPSSEVRPQRPPMAQNYREYEDNYSNIDEQLLKFKQTSPNLRRPIKPVTKNQNDISYLMTKTPFKESNKNLEEKFILSPPSTQNLNITKHPEIANYKINHNLVQNRTINIRKPIYSENGPHTVRPPKYLNQTTLRPYTVRHRLAKPTEGSKTVENKQNKGRIRHPNIVAQMLTTPRDNYNQETRYTKSKHDGKSNSLEPTESVTPSSFSPSPRPKMLYNGSQNYSPDQFDPFYAVYDEDGELYKDTDYVQQYNTASLRPVVQQTYRGTPPPTRRPVETYTPKPVVSDDYDDVLIQEQINNPNQYQTPVRHSTRGEGNELGYEHNPNNVRTTVYEATSFRTSPSTTSTTTTTTTTTQRSTTALFTEAMTPSRFTSRFSADENPGSSTQNSFTESTSVPSTLPPVINISSRAKPFRMTDNSHRLVDFLDSTEALPTHRLPTSVTNANNNTDMKIVGSNTTKNKLSVSTGFTIRRNANNTKNPYTLTVITRPYDGYNTSKKVITFENNNFNEQNTQRLYYNTNEDNAMKLSKTKVTVDNYNNESPLINRRGEIPSIQQNKTNEHHLIKTKYKNERHGLRINTTPATSASTKYYLKNIIKRPLPLSSTEEIGDITENVVRTSHFLTNMSGEDALLNDKKIYEPNGKEVTDNLQETIQVPLTSLNNSFEQKSYIDDFIQDYSMSSTTLHTTTLKQFYDQTTDEDKYASRKPSYYSYSVDDEIPPDHTTKVLRGKVKNVIKTFFNNLVSHSRATENIYVSTPKITSTTSETIVNIGYQKKKLKYVDDKPIRGNVKYLEIITEPSVSRFTTQSVDSISFTESFDSVQKGLPLETISTESFITTTPIIQIDLETSVKVTNSSESKQYQDINKNSLKSKFSNLLTSSVSVPVEKSHKYQNIIDDALINKNSDNLNISNIDVMNEFIKPTTAYEDEIVTMTEMDQHQPIPAIADVASTTSTTKSTTTVKLELKTTTKSLSFPTRASRVNPAIKLAAANLGGGRRSYQSSTNCSSDNSLQANPKCNEIKYQRPSSTRGRGSAHYSPLSGSEAPQQQQQSNRGTPPTRSRPTLKPSTAIVSENIKFVDIYANPPRRPAPVYPQPTPDKTAAKCRKDVCLLPDCYCGGKDIPGDLPVESVPQIVLLTFDDSVNDLNKVLYADLFEKGRVNPNGCPISATFYVSHEWTDYSQVQNLYASGHEMASHTISHSFGEQFSQKKWNREVGGQREILAAYGGVKLEDVRGMRAPFLSVGGNKMFKMLYDSNFTYDSSLPVYENRPPSWPYTLDYKLFHDCMIPPCPTKSYPGVWEVPMVMWQDLNGGRCSMGDACANPPEAEGVYKMLLKNFDRHYTTNRAPFGLFYHAAWFTQPHHKEGFIMFLDYINKMKDVWIVTNWQALQWVRDPTPISRLNNFQPFQCNYQDRPKKCNNPKVCNLWHKSGVRYMRTCQPCPEIYPWTGKTGIKSSRIDNEIEE</sequence>
<feature type="compositionally biased region" description="Polar residues" evidence="1">
    <location>
        <begin position="1947"/>
        <end position="1964"/>
    </location>
</feature>
<dbReference type="Pfam" id="PF01607">
    <property type="entry name" value="CBM_14"/>
    <property type="match status" value="1"/>
</dbReference>
<feature type="region of interest" description="Disordered" evidence="1">
    <location>
        <begin position="1215"/>
        <end position="1236"/>
    </location>
</feature>
<dbReference type="PANTHER" id="PTHR45985:SF12">
    <property type="entry name" value="CHITIN DEACETYLASE-LIKE 5, ISOFORM B"/>
    <property type="match status" value="1"/>
</dbReference>
<organism evidence="3 4">
    <name type="scientific">Parnassius mnemosyne</name>
    <name type="common">clouded apollo</name>
    <dbReference type="NCBI Taxonomy" id="213953"/>
    <lineage>
        <taxon>Eukaryota</taxon>
        <taxon>Metazoa</taxon>
        <taxon>Ecdysozoa</taxon>
        <taxon>Arthropoda</taxon>
        <taxon>Hexapoda</taxon>
        <taxon>Insecta</taxon>
        <taxon>Pterygota</taxon>
        <taxon>Neoptera</taxon>
        <taxon>Endopterygota</taxon>
        <taxon>Lepidoptera</taxon>
        <taxon>Glossata</taxon>
        <taxon>Ditrysia</taxon>
        <taxon>Papilionoidea</taxon>
        <taxon>Papilionidae</taxon>
        <taxon>Parnassiinae</taxon>
        <taxon>Parnassini</taxon>
        <taxon>Parnassius</taxon>
        <taxon>Driopa</taxon>
    </lineage>
</organism>
<dbReference type="GO" id="GO:0016810">
    <property type="term" value="F:hydrolase activity, acting on carbon-nitrogen (but not peptide) bonds"/>
    <property type="evidence" value="ECO:0007669"/>
    <property type="project" value="InterPro"/>
</dbReference>